<name>A0A6G1ZLK5_9BACT</name>
<organism evidence="1">
    <name type="scientific">Parabacteroides goldsteinii</name>
    <dbReference type="NCBI Taxonomy" id="328812"/>
    <lineage>
        <taxon>Bacteria</taxon>
        <taxon>Pseudomonadati</taxon>
        <taxon>Bacteroidota</taxon>
        <taxon>Bacteroidia</taxon>
        <taxon>Bacteroidales</taxon>
        <taxon>Tannerellaceae</taxon>
        <taxon>Parabacteroides</taxon>
    </lineage>
</organism>
<gene>
    <name evidence="1" type="ORF">GKE01_25855</name>
</gene>
<comment type="caution">
    <text evidence="1">The sequence shown here is derived from an EMBL/GenBank/DDBJ whole genome shotgun (WGS) entry which is preliminary data.</text>
</comment>
<accession>A0A6G1ZLK5</accession>
<dbReference type="RefSeq" id="WP_010803181.1">
    <property type="nucleotide sequence ID" value="NZ_CAJSYT010000009.1"/>
</dbReference>
<dbReference type="EMBL" id="WKLP01000076">
    <property type="protein sequence ID" value="MRY14844.1"/>
    <property type="molecule type" value="Genomic_DNA"/>
</dbReference>
<evidence type="ECO:0000313" key="1">
    <source>
        <dbReference type="EMBL" id="MRY14844.1"/>
    </source>
</evidence>
<reference evidence="1" key="1">
    <citation type="journal article" date="2019" name="Nat. Med.">
        <title>A library of human gut bacterial isolates paired with longitudinal multiomics data enables mechanistic microbiome research.</title>
        <authorList>
            <person name="Poyet M."/>
            <person name="Groussin M."/>
            <person name="Gibbons S.M."/>
            <person name="Avila-Pacheco J."/>
            <person name="Jiang X."/>
            <person name="Kearney S.M."/>
            <person name="Perrotta A.R."/>
            <person name="Berdy B."/>
            <person name="Zhao S."/>
            <person name="Lieberman T.D."/>
            <person name="Swanson P.K."/>
            <person name="Smith M."/>
            <person name="Roesemann S."/>
            <person name="Alexander J.E."/>
            <person name="Rich S.A."/>
            <person name="Livny J."/>
            <person name="Vlamakis H."/>
            <person name="Clish C."/>
            <person name="Bullock K."/>
            <person name="Deik A."/>
            <person name="Scott J."/>
            <person name="Pierce K.A."/>
            <person name="Xavier R.J."/>
            <person name="Alm E.J."/>
        </authorList>
    </citation>
    <scope>NUCLEOTIDE SEQUENCE</scope>
    <source>
        <strain evidence="1">BIOML-A4</strain>
    </source>
</reference>
<sequence>MKNMVKKESGEFERQFESQREEKKVKISFFYKKESRVKMLDYQSLLAAKVATFNDRGKVSEYYFATI</sequence>
<protein>
    <submittedName>
        <fullName evidence="1">Uncharacterized protein</fullName>
    </submittedName>
</protein>
<proteinExistence type="predicted"/>
<dbReference type="AlphaFoldDB" id="A0A6G1ZLK5"/>